<organism evidence="5">
    <name type="scientific">Darwinula stevensoni</name>
    <dbReference type="NCBI Taxonomy" id="69355"/>
    <lineage>
        <taxon>Eukaryota</taxon>
        <taxon>Metazoa</taxon>
        <taxon>Ecdysozoa</taxon>
        <taxon>Arthropoda</taxon>
        <taxon>Crustacea</taxon>
        <taxon>Oligostraca</taxon>
        <taxon>Ostracoda</taxon>
        <taxon>Podocopa</taxon>
        <taxon>Podocopida</taxon>
        <taxon>Darwinulocopina</taxon>
        <taxon>Darwinuloidea</taxon>
        <taxon>Darwinulidae</taxon>
        <taxon>Darwinula</taxon>
    </lineage>
</organism>
<accession>A0A7R8XC67</accession>
<evidence type="ECO:0000256" key="1">
    <source>
        <dbReference type="ARBA" id="ARBA00022763"/>
    </source>
</evidence>
<dbReference type="GO" id="GO:0003725">
    <property type="term" value="F:double-stranded RNA binding"/>
    <property type="evidence" value="ECO:0007669"/>
    <property type="project" value="TreeGrafter"/>
</dbReference>
<sequence>MSKRKATEMEEDSCKIPKSSWQGGLLRSIKNPKMKIKEDDKVTVIKDLYPKAVHHYLVIPKEPIVNLLKLTKDHLHLLEHMDAVGMEITSQFPKEEFRLGYHAVPSMSQLHLHVISQDFNSPFLKTKKHWNSFTSKFFLESQGNTKNPLPSVFYVMLCQTPDLI</sequence>
<dbReference type="Pfam" id="PF11969">
    <property type="entry name" value="DcpS_C"/>
    <property type="match status" value="1"/>
</dbReference>
<dbReference type="PANTHER" id="PTHR12486">
    <property type="entry name" value="APRATAXIN-RELATED"/>
    <property type="match status" value="1"/>
</dbReference>
<comment type="caution">
    <text evidence="3">Lacks conserved residue(s) required for the propagation of feature annotation.</text>
</comment>
<keyword evidence="1" id="KW-0227">DNA damage</keyword>
<dbReference type="EMBL" id="LR900778">
    <property type="protein sequence ID" value="CAD7246870.1"/>
    <property type="molecule type" value="Genomic_DNA"/>
</dbReference>
<dbReference type="GO" id="GO:0000012">
    <property type="term" value="P:single strand break repair"/>
    <property type="evidence" value="ECO:0007669"/>
    <property type="project" value="TreeGrafter"/>
</dbReference>
<dbReference type="PROSITE" id="PS51084">
    <property type="entry name" value="HIT_2"/>
    <property type="match status" value="1"/>
</dbReference>
<dbReference type="PROSITE" id="PS00892">
    <property type="entry name" value="HIT_1"/>
    <property type="match status" value="1"/>
</dbReference>
<evidence type="ECO:0000313" key="6">
    <source>
        <dbReference type="Proteomes" id="UP000677054"/>
    </source>
</evidence>
<dbReference type="AlphaFoldDB" id="A0A7R8XC67"/>
<dbReference type="EMBL" id="CAJPEV010001261">
    <property type="protein sequence ID" value="CAG0891710.1"/>
    <property type="molecule type" value="Genomic_DNA"/>
</dbReference>
<dbReference type="InterPro" id="IPR011146">
    <property type="entry name" value="HIT-like"/>
</dbReference>
<dbReference type="GO" id="GO:1990165">
    <property type="term" value="F:single-strand break-containing DNA binding"/>
    <property type="evidence" value="ECO:0007669"/>
    <property type="project" value="TreeGrafter"/>
</dbReference>
<dbReference type="GO" id="GO:0005634">
    <property type="term" value="C:nucleus"/>
    <property type="evidence" value="ECO:0007669"/>
    <property type="project" value="TreeGrafter"/>
</dbReference>
<protein>
    <recommendedName>
        <fullName evidence="4">HIT domain-containing protein</fullName>
    </recommendedName>
</protein>
<dbReference type="GO" id="GO:0003697">
    <property type="term" value="F:single-stranded DNA binding"/>
    <property type="evidence" value="ECO:0007669"/>
    <property type="project" value="TreeGrafter"/>
</dbReference>
<keyword evidence="6" id="KW-1185">Reference proteome</keyword>
<dbReference type="PANTHER" id="PTHR12486:SF4">
    <property type="entry name" value="APRATAXIN"/>
    <property type="match status" value="1"/>
</dbReference>
<dbReference type="GO" id="GO:0033699">
    <property type="term" value="F:DNA 5'-adenosine monophosphate hydrolase activity"/>
    <property type="evidence" value="ECO:0007669"/>
    <property type="project" value="TreeGrafter"/>
</dbReference>
<dbReference type="GO" id="GO:0030983">
    <property type="term" value="F:mismatched DNA binding"/>
    <property type="evidence" value="ECO:0007669"/>
    <property type="project" value="TreeGrafter"/>
</dbReference>
<name>A0A7R8XC67_9CRUS</name>
<dbReference type="SUPFAM" id="SSF54197">
    <property type="entry name" value="HIT-like"/>
    <property type="match status" value="1"/>
</dbReference>
<dbReference type="Proteomes" id="UP000677054">
    <property type="component" value="Unassembled WGS sequence"/>
</dbReference>
<dbReference type="InterPro" id="IPR036265">
    <property type="entry name" value="HIT-like_sf"/>
</dbReference>
<dbReference type="FunFam" id="3.30.428.10:FF:000004">
    <property type="entry name" value="aprataxin isoform X2"/>
    <property type="match status" value="1"/>
</dbReference>
<evidence type="ECO:0000256" key="2">
    <source>
        <dbReference type="ARBA" id="ARBA00023204"/>
    </source>
</evidence>
<keyword evidence="2" id="KW-0234">DNA repair</keyword>
<dbReference type="Gene3D" id="3.30.428.10">
    <property type="entry name" value="HIT-like"/>
    <property type="match status" value="1"/>
</dbReference>
<feature type="domain" description="HIT" evidence="4">
    <location>
        <begin position="22"/>
        <end position="124"/>
    </location>
</feature>
<reference evidence="5" key="1">
    <citation type="submission" date="2020-11" db="EMBL/GenBank/DDBJ databases">
        <authorList>
            <person name="Tran Van P."/>
        </authorList>
    </citation>
    <scope>NUCLEOTIDE SEQUENCE</scope>
</reference>
<evidence type="ECO:0000313" key="5">
    <source>
        <dbReference type="EMBL" id="CAD7246870.1"/>
    </source>
</evidence>
<evidence type="ECO:0000259" key="4">
    <source>
        <dbReference type="PROSITE" id="PS51084"/>
    </source>
</evidence>
<dbReference type="OrthoDB" id="3512845at2759"/>
<evidence type="ECO:0000256" key="3">
    <source>
        <dbReference type="PROSITE-ProRule" id="PRU00464"/>
    </source>
</evidence>
<gene>
    <name evidence="5" type="ORF">DSTB1V02_LOCUS6713</name>
</gene>
<dbReference type="InterPro" id="IPR019808">
    <property type="entry name" value="Histidine_triad_CS"/>
</dbReference>
<proteinExistence type="predicted"/>